<proteinExistence type="predicted"/>
<evidence type="ECO:0000313" key="4">
    <source>
        <dbReference type="EMBL" id="OCT90567.1"/>
    </source>
</evidence>
<organism evidence="4 5">
    <name type="scientific">Xenopus laevis</name>
    <name type="common">African clawed frog</name>
    <dbReference type="NCBI Taxonomy" id="8355"/>
    <lineage>
        <taxon>Eukaryota</taxon>
        <taxon>Metazoa</taxon>
        <taxon>Chordata</taxon>
        <taxon>Craniata</taxon>
        <taxon>Vertebrata</taxon>
        <taxon>Euteleostomi</taxon>
        <taxon>Amphibia</taxon>
        <taxon>Batrachia</taxon>
        <taxon>Anura</taxon>
        <taxon>Pipoidea</taxon>
        <taxon>Pipidae</taxon>
        <taxon>Xenopodinae</taxon>
        <taxon>Xenopus</taxon>
        <taxon>Xenopus</taxon>
    </lineage>
</organism>
<evidence type="ECO:0000313" key="5">
    <source>
        <dbReference type="Proteomes" id="UP000694892"/>
    </source>
</evidence>
<evidence type="ECO:0000256" key="2">
    <source>
        <dbReference type="SAM" id="Phobius"/>
    </source>
</evidence>
<evidence type="ECO:0000256" key="1">
    <source>
        <dbReference type="SAM" id="MobiDB-lite"/>
    </source>
</evidence>
<reference evidence="5" key="1">
    <citation type="journal article" date="2016" name="Nature">
        <title>Genome evolution in the allotetraploid frog Xenopus laevis.</title>
        <authorList>
            <person name="Session A.M."/>
            <person name="Uno Y."/>
            <person name="Kwon T."/>
            <person name="Chapman J.A."/>
            <person name="Toyoda A."/>
            <person name="Takahashi S."/>
            <person name="Fukui A."/>
            <person name="Hikosaka A."/>
            <person name="Suzuki A."/>
            <person name="Kondo M."/>
            <person name="van Heeringen S.J."/>
            <person name="Quigley I."/>
            <person name="Heinz S."/>
            <person name="Ogino H."/>
            <person name="Ochi H."/>
            <person name="Hellsten U."/>
            <person name="Lyons J.B."/>
            <person name="Simakov O."/>
            <person name="Putnam N."/>
            <person name="Stites J."/>
            <person name="Kuroki Y."/>
            <person name="Tanaka T."/>
            <person name="Michiue T."/>
            <person name="Watanabe M."/>
            <person name="Bogdanovic O."/>
            <person name="Lister R."/>
            <person name="Georgiou G."/>
            <person name="Paranjpe S.S."/>
            <person name="van Kruijsbergen I."/>
            <person name="Shu S."/>
            <person name="Carlson J."/>
            <person name="Kinoshita T."/>
            <person name="Ohta Y."/>
            <person name="Mawaribuchi S."/>
            <person name="Jenkins J."/>
            <person name="Grimwood J."/>
            <person name="Schmutz J."/>
            <person name="Mitros T."/>
            <person name="Mozaffari S.V."/>
            <person name="Suzuki Y."/>
            <person name="Haramoto Y."/>
            <person name="Yamamoto T.S."/>
            <person name="Takagi C."/>
            <person name="Heald R."/>
            <person name="Miller K."/>
            <person name="Haudenschild C."/>
            <person name="Kitzman J."/>
            <person name="Nakayama T."/>
            <person name="Izutsu Y."/>
            <person name="Robert J."/>
            <person name="Fortriede J."/>
            <person name="Burns K."/>
            <person name="Lotay V."/>
            <person name="Karimi K."/>
            <person name="Yasuoka Y."/>
            <person name="Dichmann D.S."/>
            <person name="Flajnik M.F."/>
            <person name="Houston D.W."/>
            <person name="Shendure J."/>
            <person name="DuPasquier L."/>
            <person name="Vize P.D."/>
            <person name="Zorn A.M."/>
            <person name="Ito M."/>
            <person name="Marcotte E.M."/>
            <person name="Wallingford J.B."/>
            <person name="Ito Y."/>
            <person name="Asashima M."/>
            <person name="Ueno N."/>
            <person name="Matsuda Y."/>
            <person name="Veenstra G.J."/>
            <person name="Fujiyama A."/>
            <person name="Harland R.M."/>
            <person name="Taira M."/>
            <person name="Rokhsar D.S."/>
        </authorList>
    </citation>
    <scope>NUCLEOTIDE SEQUENCE [LARGE SCALE GENOMIC DNA]</scope>
    <source>
        <strain evidence="5">J</strain>
    </source>
</reference>
<feature type="signal peptide" evidence="3">
    <location>
        <begin position="1"/>
        <end position="21"/>
    </location>
</feature>
<dbReference type="AlphaFoldDB" id="A0A974DH83"/>
<feature type="compositionally biased region" description="Pro residues" evidence="1">
    <location>
        <begin position="319"/>
        <end position="335"/>
    </location>
</feature>
<evidence type="ECO:0000256" key="3">
    <source>
        <dbReference type="SAM" id="SignalP"/>
    </source>
</evidence>
<feature type="chain" id="PRO_5037746047" evidence="3">
    <location>
        <begin position="22"/>
        <end position="526"/>
    </location>
</feature>
<feature type="transmembrane region" description="Helical" evidence="2">
    <location>
        <begin position="156"/>
        <end position="178"/>
    </location>
</feature>
<feature type="compositionally biased region" description="Polar residues" evidence="1">
    <location>
        <begin position="254"/>
        <end position="264"/>
    </location>
</feature>
<protein>
    <submittedName>
        <fullName evidence="4">Uncharacterized protein</fullName>
    </submittedName>
</protein>
<dbReference type="EMBL" id="CM004470">
    <property type="protein sequence ID" value="OCT90567.1"/>
    <property type="molecule type" value="Genomic_DNA"/>
</dbReference>
<dbReference type="PROSITE" id="PS51257">
    <property type="entry name" value="PROKAR_LIPOPROTEIN"/>
    <property type="match status" value="1"/>
</dbReference>
<keyword evidence="2" id="KW-0812">Transmembrane</keyword>
<keyword evidence="3" id="KW-0732">Signal</keyword>
<keyword evidence="2" id="KW-1133">Transmembrane helix</keyword>
<gene>
    <name evidence="4" type="ORF">XELAEV_18019183mg</name>
</gene>
<feature type="compositionally biased region" description="Polar residues" evidence="1">
    <location>
        <begin position="289"/>
        <end position="298"/>
    </location>
</feature>
<keyword evidence="2" id="KW-0472">Membrane</keyword>
<sequence>MGRLWVIIILLLGGACPDIYTFSCAHSPPREAVTQLHWKEKHANGTYSGIGVQSIKFGDYIYPAYKDLNVVLSLQNGNTTFILEIQTEGMVICCDIVTYPFGQTPETCVSVGEPQVEEEEGKTRGTYCVAEFGQKSHGSLAIICFYVETFRFRPDLLGTLLVAAAFTVGSIVILCLICRTRNQKQCSLREVNLQRGHGPCGAAQRNLAYECTTESNLLHNGILPQTQVLQQNPKPPRHSAPPPIPPSRTRFVHEQQSSTMQRPSENCALLKNQRPLNDGPPYQRKQRPSNDCPQPLRNQNAFDEGLLLSRNQRKSEDVLPPPRNQRPSDCFPPPINKRFPKDSSLVPTNHRPSEDSYLTHINSRSSEDCSVSPETQKTFDNCSIWGSVPCKDSPVANHLSHESIPDPNAIYSNVKRQPLKIPLKRQNKAGLHNTHISTESSPRRSMRLMARTSWDLQRAISPYGITSRTDLWSTRSLSFTPEDVTPLWPHRSNLQSSTDSPQITINPMYNSVATWGQSQNEPRANP</sequence>
<feature type="region of interest" description="Disordered" evidence="1">
    <location>
        <begin position="229"/>
        <end position="298"/>
    </location>
</feature>
<accession>A0A974DH83</accession>
<name>A0A974DH83_XENLA</name>
<feature type="region of interest" description="Disordered" evidence="1">
    <location>
        <begin position="310"/>
        <end position="357"/>
    </location>
</feature>
<dbReference type="Proteomes" id="UP000694892">
    <property type="component" value="Chromosome 3L"/>
</dbReference>